<protein>
    <submittedName>
        <fullName evidence="1">Uncharacterized protein</fullName>
    </submittedName>
</protein>
<dbReference type="Proteomes" id="UP000790580">
    <property type="component" value="Unassembled WGS sequence"/>
</dbReference>
<dbReference type="EMBL" id="JAHQCR010000074">
    <property type="protein sequence ID" value="MBU9723270.1"/>
    <property type="molecule type" value="Genomic_DNA"/>
</dbReference>
<reference evidence="1 2" key="1">
    <citation type="submission" date="2021-06" db="EMBL/GenBank/DDBJ databases">
        <title>Bacillus sp. RD4P76, an endophyte from a halophyte.</title>
        <authorList>
            <person name="Sun J.-Q."/>
        </authorList>
    </citation>
    <scope>NUCLEOTIDE SEQUENCE [LARGE SCALE GENOMIC DNA]</scope>
    <source>
        <strain evidence="1 2">JCM 17098</strain>
    </source>
</reference>
<name>A0ABS6K1M2_9BACI</name>
<accession>A0ABS6K1M2</accession>
<dbReference type="RefSeq" id="WP_088076776.1">
    <property type="nucleotide sequence ID" value="NZ_JAHQCR010000074.1"/>
</dbReference>
<organism evidence="1 2">
    <name type="scientific">Evansella alkalicola</name>
    <dbReference type="NCBI Taxonomy" id="745819"/>
    <lineage>
        <taxon>Bacteria</taxon>
        <taxon>Bacillati</taxon>
        <taxon>Bacillota</taxon>
        <taxon>Bacilli</taxon>
        <taxon>Bacillales</taxon>
        <taxon>Bacillaceae</taxon>
        <taxon>Evansella</taxon>
    </lineage>
</organism>
<evidence type="ECO:0000313" key="2">
    <source>
        <dbReference type="Proteomes" id="UP000790580"/>
    </source>
</evidence>
<sequence>MNSIQLKRRFIETTQDPVLDYVVKLPNGEIGEAATPFYLCDLIFHNDYTDCEDPATWFMLIMDYLRNMALSSSMDQQRVTVYDAKGIFYDGLLSNQNSLESGSEDLNFINRDNPIILDGYDPYTAIASLIKHGYIQLWEKYPIFSEERKVSGCNNCSFNMELEGTLFCKAWDYKNAQWEWEKPCFWLTNGEKMKEYHFVDPKNIKIDMSHRDAYKPVNERLDHRFSNKIIVFQDREN</sequence>
<proteinExistence type="predicted"/>
<evidence type="ECO:0000313" key="1">
    <source>
        <dbReference type="EMBL" id="MBU9723270.1"/>
    </source>
</evidence>
<keyword evidence="2" id="KW-1185">Reference proteome</keyword>
<gene>
    <name evidence="1" type="ORF">KS407_17780</name>
</gene>
<comment type="caution">
    <text evidence="1">The sequence shown here is derived from an EMBL/GenBank/DDBJ whole genome shotgun (WGS) entry which is preliminary data.</text>
</comment>